<dbReference type="PROSITE" id="PS50994">
    <property type="entry name" value="INTEGRASE"/>
    <property type="match status" value="1"/>
</dbReference>
<comment type="caution">
    <text evidence="6">The sequence shown here is derived from an EMBL/GenBank/DDBJ whole genome shotgun (WGS) entry which is preliminary data.</text>
</comment>
<dbReference type="EMBL" id="JASNFN010000004">
    <property type="protein sequence ID" value="MDP5181996.1"/>
    <property type="molecule type" value="Genomic_DNA"/>
</dbReference>
<comment type="function">
    <text evidence="1">Involved in the transposition of the insertion sequence.</text>
</comment>
<dbReference type="PANTHER" id="PTHR46889:SF5">
    <property type="entry name" value="INTEGRASE PROTEIN"/>
    <property type="match status" value="1"/>
</dbReference>
<evidence type="ECO:0000259" key="3">
    <source>
        <dbReference type="PROSITE" id="PS50994"/>
    </source>
</evidence>
<evidence type="ECO:0000313" key="5">
    <source>
        <dbReference type="EMBL" id="MDP5182390.1"/>
    </source>
</evidence>
<organism evidence="6 9">
    <name type="scientific">Blastococcus carthaginiensis</name>
    <dbReference type="NCBI Taxonomy" id="3050034"/>
    <lineage>
        <taxon>Bacteria</taxon>
        <taxon>Bacillati</taxon>
        <taxon>Actinomycetota</taxon>
        <taxon>Actinomycetes</taxon>
        <taxon>Geodermatophilales</taxon>
        <taxon>Geodermatophilaceae</taxon>
        <taxon>Blastococcus</taxon>
    </lineage>
</organism>
<dbReference type="InterPro" id="IPR025948">
    <property type="entry name" value="HTH-like_dom"/>
</dbReference>
<dbReference type="Gene3D" id="3.30.420.10">
    <property type="entry name" value="Ribonuclease H-like superfamily/Ribonuclease H"/>
    <property type="match status" value="1"/>
</dbReference>
<dbReference type="SUPFAM" id="SSF53098">
    <property type="entry name" value="Ribonuclease H-like"/>
    <property type="match status" value="1"/>
</dbReference>
<dbReference type="InterPro" id="IPR009057">
    <property type="entry name" value="Homeodomain-like_sf"/>
</dbReference>
<dbReference type="RefSeq" id="WP_305998703.1">
    <property type="nucleotide sequence ID" value="NZ_JASNFN010000004.1"/>
</dbReference>
<evidence type="ECO:0000313" key="8">
    <source>
        <dbReference type="EMBL" id="MDP5185517.1"/>
    </source>
</evidence>
<sequence length="418" mass="46755">MGNEGTPGKPTTRRYSPEEKARAVRLVRQLRKELGTTHGTVRRVADQIGCGVESLRTWVKQSDIDDGVEPGVTTVEATRIRELEQENRELRRANDLLKRASGFLRGGTRPPIEVIVAFVDENRNEFGVEFICRYLQVAPSSYYAAKKRQTAPSARAVRDVLMMQVLLALWTANRKVYGAHKLWKAARRAGHDIGRDQVARLMRELGIEGVSRLRKKVFTTRPDPDASRAPDLVNRQFTADRPDALWVTDLTYVPTRSGMAYVCFIVDAFSRRIVGWRVAANMKTEMVLDALEMARASRGGRRLVGLVTHSDAGSQFTAVRFTERLEEIGARPSIGTVADSYDNALAETTNGLYKTECVHGPDATGWDDVDELELATLSWVHWFNESRLHGHCQNVPPAEYEAAFYAAQRTDPAGVGIQ</sequence>
<dbReference type="PANTHER" id="PTHR46889">
    <property type="entry name" value="TRANSPOSASE INSF FOR INSERTION SEQUENCE IS3B-RELATED"/>
    <property type="match status" value="1"/>
</dbReference>
<accession>A0ABT9IIT9</accession>
<name>A0ABT9IIT9_9ACTN</name>
<dbReference type="EMBL" id="JASNFN010000059">
    <property type="protein sequence ID" value="MDP5185517.1"/>
    <property type="molecule type" value="Genomic_DNA"/>
</dbReference>
<dbReference type="EMBL" id="JASNFN010000055">
    <property type="protein sequence ID" value="MDP5185495.1"/>
    <property type="molecule type" value="Genomic_DNA"/>
</dbReference>
<reference evidence="6" key="2">
    <citation type="submission" date="2023-05" db="EMBL/GenBank/DDBJ databases">
        <authorList>
            <person name="Gtari M."/>
            <person name="Ghodhbane F."/>
            <person name="Sbissi I."/>
        </authorList>
    </citation>
    <scope>NUCLEOTIDE SEQUENCE</scope>
    <source>
        <strain evidence="6">BMG 814</strain>
    </source>
</reference>
<gene>
    <name evidence="4" type="ORF">QOZ88_05045</name>
    <name evidence="5" type="ORF">QOZ88_07045</name>
    <name evidence="6" type="ORF">QOZ88_22915</name>
    <name evidence="7" type="ORF">QOZ88_22995</name>
    <name evidence="8" type="ORF">QOZ88_23035</name>
</gene>
<evidence type="ECO:0000313" key="7">
    <source>
        <dbReference type="EMBL" id="MDP5185510.1"/>
    </source>
</evidence>
<dbReference type="InterPro" id="IPR012337">
    <property type="entry name" value="RNaseH-like_sf"/>
</dbReference>
<dbReference type="InterPro" id="IPR048020">
    <property type="entry name" value="Transpos_IS3"/>
</dbReference>
<evidence type="ECO:0000256" key="2">
    <source>
        <dbReference type="SAM" id="MobiDB-lite"/>
    </source>
</evidence>
<keyword evidence="9" id="KW-1185">Reference proteome</keyword>
<dbReference type="InterPro" id="IPR050900">
    <property type="entry name" value="Transposase_IS3/IS150/IS904"/>
</dbReference>
<evidence type="ECO:0000256" key="1">
    <source>
        <dbReference type="ARBA" id="ARBA00002286"/>
    </source>
</evidence>
<dbReference type="SUPFAM" id="SSF46689">
    <property type="entry name" value="Homeodomain-like"/>
    <property type="match status" value="1"/>
</dbReference>
<dbReference type="Proteomes" id="UP001233673">
    <property type="component" value="Unassembled WGS sequence"/>
</dbReference>
<dbReference type="Pfam" id="PF01527">
    <property type="entry name" value="HTH_Tnp_1"/>
    <property type="match status" value="1"/>
</dbReference>
<dbReference type="EMBL" id="JASNFN010000057">
    <property type="protein sequence ID" value="MDP5185510.1"/>
    <property type="molecule type" value="Genomic_DNA"/>
</dbReference>
<feature type="domain" description="Integrase catalytic" evidence="3">
    <location>
        <begin position="238"/>
        <end position="404"/>
    </location>
</feature>
<evidence type="ECO:0000313" key="4">
    <source>
        <dbReference type="EMBL" id="MDP5181996.1"/>
    </source>
</evidence>
<dbReference type="InterPro" id="IPR036397">
    <property type="entry name" value="RNaseH_sf"/>
</dbReference>
<dbReference type="InterPro" id="IPR002514">
    <property type="entry name" value="Transposase_8"/>
</dbReference>
<dbReference type="Pfam" id="PF00665">
    <property type="entry name" value="rve"/>
    <property type="match status" value="1"/>
</dbReference>
<proteinExistence type="predicted"/>
<dbReference type="InterPro" id="IPR001584">
    <property type="entry name" value="Integrase_cat-core"/>
</dbReference>
<evidence type="ECO:0000313" key="6">
    <source>
        <dbReference type="EMBL" id="MDP5185495.1"/>
    </source>
</evidence>
<evidence type="ECO:0000313" key="9">
    <source>
        <dbReference type="Proteomes" id="UP001233673"/>
    </source>
</evidence>
<feature type="region of interest" description="Disordered" evidence="2">
    <location>
        <begin position="1"/>
        <end position="21"/>
    </location>
</feature>
<reference evidence="9" key="1">
    <citation type="submission" date="2023-05" db="EMBL/GenBank/DDBJ databases">
        <title>Draft genome of Pseudofrankia sp. BMG5.37.</title>
        <authorList>
            <person name="Gtari M."/>
            <person name="Ghodhbane F."/>
            <person name="Sbissi I."/>
        </authorList>
    </citation>
    <scope>NUCLEOTIDE SEQUENCE [LARGE SCALE GENOMIC DNA]</scope>
    <source>
        <strain evidence="9">BMG 814</strain>
    </source>
</reference>
<protein>
    <submittedName>
        <fullName evidence="6">IS3 family transposase</fullName>
    </submittedName>
</protein>
<dbReference type="InterPro" id="IPR036388">
    <property type="entry name" value="WH-like_DNA-bd_sf"/>
</dbReference>
<dbReference type="NCBIfam" id="NF033516">
    <property type="entry name" value="transpos_IS3"/>
    <property type="match status" value="1"/>
</dbReference>
<dbReference type="Gene3D" id="1.10.10.10">
    <property type="entry name" value="Winged helix-like DNA-binding domain superfamily/Winged helix DNA-binding domain"/>
    <property type="match status" value="1"/>
</dbReference>
<dbReference type="EMBL" id="JASNFN010000004">
    <property type="protein sequence ID" value="MDP5182390.1"/>
    <property type="molecule type" value="Genomic_DNA"/>
</dbReference>
<dbReference type="Pfam" id="PF13333">
    <property type="entry name" value="rve_2"/>
    <property type="match status" value="1"/>
</dbReference>
<dbReference type="Pfam" id="PF13276">
    <property type="entry name" value="HTH_21"/>
    <property type="match status" value="1"/>
</dbReference>